<evidence type="ECO:0000313" key="2">
    <source>
        <dbReference type="Proteomes" id="UP001424441"/>
    </source>
</evidence>
<keyword evidence="2" id="KW-1185">Reference proteome</keyword>
<protein>
    <submittedName>
        <fullName evidence="1">Uncharacterized protein</fullName>
    </submittedName>
</protein>
<name>A0ABN1FY92_9HYPH</name>
<organism evidence="1 2">
    <name type="scientific">Paenochrobactrum glaciei</name>
    <dbReference type="NCBI Taxonomy" id="486407"/>
    <lineage>
        <taxon>Bacteria</taxon>
        <taxon>Pseudomonadati</taxon>
        <taxon>Pseudomonadota</taxon>
        <taxon>Alphaproteobacteria</taxon>
        <taxon>Hyphomicrobiales</taxon>
        <taxon>Brucellaceae</taxon>
        <taxon>Paenochrobactrum</taxon>
    </lineage>
</organism>
<accession>A0ABN1FY92</accession>
<reference evidence="1 2" key="1">
    <citation type="journal article" date="2019" name="Int. J. Syst. Evol. Microbiol.">
        <title>The Global Catalogue of Microorganisms (GCM) 10K type strain sequencing project: providing services to taxonomists for standard genome sequencing and annotation.</title>
        <authorList>
            <consortium name="The Broad Institute Genomics Platform"/>
            <consortium name="The Broad Institute Genome Sequencing Center for Infectious Disease"/>
            <person name="Wu L."/>
            <person name="Ma J."/>
        </authorList>
    </citation>
    <scope>NUCLEOTIDE SEQUENCE [LARGE SCALE GENOMIC DNA]</scope>
    <source>
        <strain evidence="1 2">JCM 15115</strain>
    </source>
</reference>
<dbReference type="Proteomes" id="UP001424441">
    <property type="component" value="Unassembled WGS sequence"/>
</dbReference>
<dbReference type="EMBL" id="BAAADE010000002">
    <property type="protein sequence ID" value="GAA0600253.1"/>
    <property type="molecule type" value="Genomic_DNA"/>
</dbReference>
<dbReference type="RefSeq" id="WP_343803737.1">
    <property type="nucleotide sequence ID" value="NZ_BAAADE010000002.1"/>
</dbReference>
<comment type="caution">
    <text evidence="1">The sequence shown here is derived from an EMBL/GenBank/DDBJ whole genome shotgun (WGS) entry which is preliminary data.</text>
</comment>
<gene>
    <name evidence="1" type="ORF">GCM10008943_14310</name>
</gene>
<sequence length="90" mass="10081">MLSDSLRTMRREFQNSVLEAGECVQISLAHMQAFIIALEGYEVAAKEMEVVLWPQPMAIPQTKNGQRFACPPQVKFQKLTVIQGGISTDQ</sequence>
<proteinExistence type="predicted"/>
<evidence type="ECO:0000313" key="1">
    <source>
        <dbReference type="EMBL" id="GAA0600253.1"/>
    </source>
</evidence>